<dbReference type="Proteomes" id="UP000494122">
    <property type="component" value="Unassembled WGS sequence"/>
</dbReference>
<organism evidence="1 2">
    <name type="scientific">Achromobacter ruhlandii</name>
    <dbReference type="NCBI Taxonomy" id="72557"/>
    <lineage>
        <taxon>Bacteria</taxon>
        <taxon>Pseudomonadati</taxon>
        <taxon>Pseudomonadota</taxon>
        <taxon>Betaproteobacteria</taxon>
        <taxon>Burkholderiales</taxon>
        <taxon>Alcaligenaceae</taxon>
        <taxon>Achromobacter</taxon>
    </lineage>
</organism>
<name>A0A2M9GY32_9BURK</name>
<proteinExistence type="predicted"/>
<evidence type="ECO:0000313" key="2">
    <source>
        <dbReference type="Proteomes" id="UP000494122"/>
    </source>
</evidence>
<gene>
    <name evidence="1" type="ORF">LMG3328_03621</name>
</gene>
<dbReference type="EMBL" id="CADILE010000010">
    <property type="protein sequence ID" value="CAB3887655.1"/>
    <property type="molecule type" value="Genomic_DNA"/>
</dbReference>
<sequence>MQLHSRSTRAIAVIAVDPDGRTYRIEQRRQLGADEDAPGAFLYCCLPEGQIVDHIAYGTYQLPDGTIVRTRRPRMA</sequence>
<evidence type="ECO:0000313" key="1">
    <source>
        <dbReference type="EMBL" id="CAB3887655.1"/>
    </source>
</evidence>
<dbReference type="RefSeq" id="WP_100508281.1">
    <property type="nucleotide sequence ID" value="NZ_CADILE010000010.1"/>
</dbReference>
<protein>
    <submittedName>
        <fullName evidence="1">Uncharacterized protein</fullName>
    </submittedName>
</protein>
<accession>A0A2M9GY32</accession>
<reference evidence="1 2" key="1">
    <citation type="submission" date="2020-04" db="EMBL/GenBank/DDBJ databases">
        <authorList>
            <person name="De Canck E."/>
        </authorList>
    </citation>
    <scope>NUCLEOTIDE SEQUENCE [LARGE SCALE GENOMIC DNA]</scope>
    <source>
        <strain evidence="1 2">LMG 3328</strain>
    </source>
</reference>
<dbReference type="AlphaFoldDB" id="A0A2M9GY32"/>